<gene>
    <name evidence="1" type="ORF">HPB47_015613</name>
</gene>
<proteinExistence type="predicted"/>
<organism evidence="1 2">
    <name type="scientific">Ixodes persulcatus</name>
    <name type="common">Taiga tick</name>
    <dbReference type="NCBI Taxonomy" id="34615"/>
    <lineage>
        <taxon>Eukaryota</taxon>
        <taxon>Metazoa</taxon>
        <taxon>Ecdysozoa</taxon>
        <taxon>Arthropoda</taxon>
        <taxon>Chelicerata</taxon>
        <taxon>Arachnida</taxon>
        <taxon>Acari</taxon>
        <taxon>Parasitiformes</taxon>
        <taxon>Ixodida</taxon>
        <taxon>Ixodoidea</taxon>
        <taxon>Ixodidae</taxon>
        <taxon>Ixodinae</taxon>
        <taxon>Ixodes</taxon>
    </lineage>
</organism>
<protein>
    <submittedName>
        <fullName evidence="1">Uncharacterized protein</fullName>
    </submittedName>
</protein>
<dbReference type="EMBL" id="JABSTQ010004276">
    <property type="protein sequence ID" value="KAG0442794.1"/>
    <property type="molecule type" value="Genomic_DNA"/>
</dbReference>
<evidence type="ECO:0000313" key="2">
    <source>
        <dbReference type="Proteomes" id="UP000805193"/>
    </source>
</evidence>
<reference evidence="1 2" key="1">
    <citation type="journal article" date="2020" name="Cell">
        <title>Large-Scale Comparative Analyses of Tick Genomes Elucidate Their Genetic Diversity and Vector Capacities.</title>
        <authorList>
            <consortium name="Tick Genome and Microbiome Consortium (TIGMIC)"/>
            <person name="Jia N."/>
            <person name="Wang J."/>
            <person name="Shi W."/>
            <person name="Du L."/>
            <person name="Sun Y."/>
            <person name="Zhan W."/>
            <person name="Jiang J.F."/>
            <person name="Wang Q."/>
            <person name="Zhang B."/>
            <person name="Ji P."/>
            <person name="Bell-Sakyi L."/>
            <person name="Cui X.M."/>
            <person name="Yuan T.T."/>
            <person name="Jiang B.G."/>
            <person name="Yang W.F."/>
            <person name="Lam T.T."/>
            <person name="Chang Q.C."/>
            <person name="Ding S.J."/>
            <person name="Wang X.J."/>
            <person name="Zhu J.G."/>
            <person name="Ruan X.D."/>
            <person name="Zhao L."/>
            <person name="Wei J.T."/>
            <person name="Ye R.Z."/>
            <person name="Que T.C."/>
            <person name="Du C.H."/>
            <person name="Zhou Y.H."/>
            <person name="Cheng J.X."/>
            <person name="Dai P.F."/>
            <person name="Guo W.B."/>
            <person name="Han X.H."/>
            <person name="Huang E.J."/>
            <person name="Li L.F."/>
            <person name="Wei W."/>
            <person name="Gao Y.C."/>
            <person name="Liu J.Z."/>
            <person name="Shao H.Z."/>
            <person name="Wang X."/>
            <person name="Wang C.C."/>
            <person name="Yang T.C."/>
            <person name="Huo Q.B."/>
            <person name="Li W."/>
            <person name="Chen H.Y."/>
            <person name="Chen S.E."/>
            <person name="Zhou L.G."/>
            <person name="Ni X.B."/>
            <person name="Tian J.H."/>
            <person name="Sheng Y."/>
            <person name="Liu T."/>
            <person name="Pan Y.S."/>
            <person name="Xia L.Y."/>
            <person name="Li J."/>
            <person name="Zhao F."/>
            <person name="Cao W.C."/>
        </authorList>
    </citation>
    <scope>NUCLEOTIDE SEQUENCE [LARGE SCALE GENOMIC DNA]</scope>
    <source>
        <strain evidence="1">Iper-2018</strain>
    </source>
</reference>
<name>A0AC60QT06_IXOPE</name>
<dbReference type="Proteomes" id="UP000805193">
    <property type="component" value="Unassembled WGS sequence"/>
</dbReference>
<accession>A0AC60QT06</accession>
<keyword evidence="2" id="KW-1185">Reference proteome</keyword>
<comment type="caution">
    <text evidence="1">The sequence shown here is derived from an EMBL/GenBank/DDBJ whole genome shotgun (WGS) entry which is preliminary data.</text>
</comment>
<sequence length="313" mass="35633">MPCKCCVPRCRGNYTVDTKVHVFKFPKDQTLRDAWIRAVPREDLSVTENSRVCELHFGHEDIIREASHTDESTGRTATVPLSHIRLRPDAVPSKFPSCPTYLSREATRREDPNSKRARMEHAAMQKAIAESEEMFNRAHEEDKVHSLGELIGHLRSKEMKFWNIIEKTLLTMESAGRPPLQGHTCLHPDHNREAHGQHQLGTCEPYHHPPSRTTSSPSRNAATLTKQECRDTIKLRSRHNLLAVDAYITTLRPPNSLLFKKSLSKANYSPPTRTRLTTRITLELSTEYPWISLTKPSTRSSTSPPIRFSDSAT</sequence>
<evidence type="ECO:0000313" key="1">
    <source>
        <dbReference type="EMBL" id="KAG0442794.1"/>
    </source>
</evidence>